<dbReference type="Pfam" id="PF00535">
    <property type="entry name" value="Glycos_transf_2"/>
    <property type="match status" value="1"/>
</dbReference>
<dbReference type="Gene3D" id="3.90.550.10">
    <property type="entry name" value="Spore Coat Polysaccharide Biosynthesis Protein SpsA, Chain A"/>
    <property type="match status" value="2"/>
</dbReference>
<keyword evidence="2" id="KW-0328">Glycosyltransferase</keyword>
<sequence>MTQDVTPAVSLIVPLSGDPERALDCLVALTGVPDSPTHEVVIVDDASVGLETLLAGVEGGATIVRLPRRVGLAGALRAGLERARGAHCVLLPDAPRVGPEFLAPLHAALADPGVAAATAGAGEPVVAPALAFRAADLPAADVPRVDDARLLGALTTRLAARGLVVPVPASSVVPPVGHSASARGLDRHPPGGAVELTVVIPTLDAAGDRLRRCVTAVQRCTDVPYEIVVVDNGAPPQGFTAPVNAGLRAGRGAFSVVLNDDVEVQPGWWPPLRGALEDGAAVAFPQTLDGAMREDFAAWCFALSADTLDRFAVGEGEFLDPTLVVWFQDTDLLDRLRSAGRPPVLVRDSHVRHGLSETVNSDDQALRRWIAEQVERDRERYEALHGAGAPPAAGR</sequence>
<dbReference type="PANTHER" id="PTHR43179:SF12">
    <property type="entry name" value="GALACTOFURANOSYLTRANSFERASE GLFT2"/>
    <property type="match status" value="1"/>
</dbReference>
<dbReference type="AlphaFoldDB" id="A0A6J7FJS3"/>
<dbReference type="PANTHER" id="PTHR43179">
    <property type="entry name" value="RHAMNOSYLTRANSFERASE WBBL"/>
    <property type="match status" value="1"/>
</dbReference>
<protein>
    <submittedName>
        <fullName evidence="5">Unannotated protein</fullName>
    </submittedName>
</protein>
<dbReference type="SUPFAM" id="SSF53448">
    <property type="entry name" value="Nucleotide-diphospho-sugar transferases"/>
    <property type="match status" value="2"/>
</dbReference>
<keyword evidence="3" id="KW-0808">Transferase</keyword>
<feature type="domain" description="Glycosyltransferase 2-like" evidence="4">
    <location>
        <begin position="11"/>
        <end position="111"/>
    </location>
</feature>
<evidence type="ECO:0000256" key="2">
    <source>
        <dbReference type="ARBA" id="ARBA00022676"/>
    </source>
</evidence>
<gene>
    <name evidence="5" type="ORF">UFOPK3564_00048</name>
</gene>
<comment type="similarity">
    <text evidence="1">Belongs to the glycosyltransferase 2 family.</text>
</comment>
<dbReference type="GO" id="GO:0016757">
    <property type="term" value="F:glycosyltransferase activity"/>
    <property type="evidence" value="ECO:0007669"/>
    <property type="project" value="UniProtKB-KW"/>
</dbReference>
<proteinExistence type="inferred from homology"/>
<dbReference type="InterPro" id="IPR029044">
    <property type="entry name" value="Nucleotide-diphossugar_trans"/>
</dbReference>
<name>A0A6J7FJS3_9ZZZZ</name>
<evidence type="ECO:0000256" key="1">
    <source>
        <dbReference type="ARBA" id="ARBA00006739"/>
    </source>
</evidence>
<accession>A0A6J7FJS3</accession>
<evidence type="ECO:0000256" key="3">
    <source>
        <dbReference type="ARBA" id="ARBA00022679"/>
    </source>
</evidence>
<organism evidence="5">
    <name type="scientific">freshwater metagenome</name>
    <dbReference type="NCBI Taxonomy" id="449393"/>
    <lineage>
        <taxon>unclassified sequences</taxon>
        <taxon>metagenomes</taxon>
        <taxon>ecological metagenomes</taxon>
    </lineage>
</organism>
<evidence type="ECO:0000313" key="5">
    <source>
        <dbReference type="EMBL" id="CAB4891903.1"/>
    </source>
</evidence>
<reference evidence="5" key="1">
    <citation type="submission" date="2020-05" db="EMBL/GenBank/DDBJ databases">
        <authorList>
            <person name="Chiriac C."/>
            <person name="Salcher M."/>
            <person name="Ghai R."/>
            <person name="Kavagutti S V."/>
        </authorList>
    </citation>
    <scope>NUCLEOTIDE SEQUENCE</scope>
</reference>
<dbReference type="EMBL" id="CAFBMK010000002">
    <property type="protein sequence ID" value="CAB4891903.1"/>
    <property type="molecule type" value="Genomic_DNA"/>
</dbReference>
<evidence type="ECO:0000259" key="4">
    <source>
        <dbReference type="Pfam" id="PF00535"/>
    </source>
</evidence>
<dbReference type="InterPro" id="IPR001173">
    <property type="entry name" value="Glyco_trans_2-like"/>
</dbReference>